<organism evidence="2 3">
    <name type="scientific">Pararobbsia silviterrae</name>
    <dbReference type="NCBI Taxonomy" id="1792498"/>
    <lineage>
        <taxon>Bacteria</taxon>
        <taxon>Pseudomonadati</taxon>
        <taxon>Pseudomonadota</taxon>
        <taxon>Betaproteobacteria</taxon>
        <taxon>Burkholderiales</taxon>
        <taxon>Burkholderiaceae</taxon>
        <taxon>Pararobbsia</taxon>
    </lineage>
</organism>
<dbReference type="InterPro" id="IPR011050">
    <property type="entry name" value="Pectin_lyase_fold/virulence"/>
</dbReference>
<dbReference type="EMBL" id="RBZU01000002">
    <property type="protein sequence ID" value="RKP57525.1"/>
    <property type="molecule type" value="Genomic_DNA"/>
</dbReference>
<dbReference type="PANTHER" id="PTHR36453">
    <property type="entry name" value="SECRETED PROTEIN-RELATED"/>
    <property type="match status" value="1"/>
</dbReference>
<dbReference type="AlphaFoldDB" id="A0A494YA73"/>
<dbReference type="PANTHER" id="PTHR36453:SF1">
    <property type="entry name" value="RIGHT HANDED BETA HELIX DOMAIN-CONTAINING PROTEIN"/>
    <property type="match status" value="1"/>
</dbReference>
<dbReference type="InterPro" id="IPR012334">
    <property type="entry name" value="Pectin_lyas_fold"/>
</dbReference>
<dbReference type="SUPFAM" id="SSF51126">
    <property type="entry name" value="Pectin lyase-like"/>
    <property type="match status" value="1"/>
</dbReference>
<dbReference type="InterPro" id="IPR006626">
    <property type="entry name" value="PbH1"/>
</dbReference>
<evidence type="ECO:0000313" key="3">
    <source>
        <dbReference type="Proteomes" id="UP000270342"/>
    </source>
</evidence>
<name>A0A494YA73_9BURK</name>
<dbReference type="Gene3D" id="2.160.20.10">
    <property type="entry name" value="Single-stranded right-handed beta-helix, Pectin lyase-like"/>
    <property type="match status" value="1"/>
</dbReference>
<dbReference type="Proteomes" id="UP000270342">
    <property type="component" value="Unassembled WGS sequence"/>
</dbReference>
<protein>
    <submittedName>
        <fullName evidence="2">Right-handed parallel beta-helix repeat-containing protein</fullName>
    </submittedName>
</protein>
<sequence length="753" mass="78700">MRIGGAGYVGGSVGGRGCRECVHGVGVNARSMESNVCRARCTAHSRTMCIRHVIEAEVDMYSFAVQIYASTRNLFKYTHGWRVRSRAAALGLAGVLSCAGAQATTVNVTAAATNAEESGATAAPATVNLSASNLGLRDALRVLSANKALVGSGISSYDIVLASGTYRIASTLTVTLDPSWSGTTITISGPADDSAIITGSQIVTGFKAVTDPSALARIPVSAHGSVLVASLAASGVTNLGTFNRHGYGISITPAPLEVFFRDQPMTIARWPNSGFATIASLPGGPTGLTFTVSGGNPSAWANEPNLHAFGYWARDWADTTLPVQSVDASGVITLQSPAPTLGLAVGQRVFIENALSELDSPGEYYVDSNAGLLYFWPPATMTDGDVQVSVADSIFVANNATYLTLQNLTLDIGRGDAVQFNGGGKNTVDHVVIRNMGNRAGVSSAGASGFQYVTASNTGEGGITIYSGNRTTLAAGSSFVTNSTIHDYARRSRAYRPAISVSGAGDTITGNTIYNGPHAGILFSGNNHEIGNNEIYDVVTETSDSGAIYAGRDWTMRGTIIEDNFIHDIGSTSAPSATMGVYLDDEYCGTIIRRNVFSKVGQAVFIGGGRDNTVSDNLFVNLLPAISADSRGMSWQEPDVVSTTGVFQTALRAVPYSTAPYATQYPTLPVILTDMPGVPLGNTITRNVVIDGTQLTADSGALQYLQIGTWFGSPDVVFATPMSDSARAVYSDFVLSTASPAIAQGFQTSHFSR</sequence>
<evidence type="ECO:0000313" key="2">
    <source>
        <dbReference type="EMBL" id="RKP57525.1"/>
    </source>
</evidence>
<proteinExistence type="predicted"/>
<feature type="domain" description="Right handed beta helix" evidence="1">
    <location>
        <begin position="479"/>
        <end position="621"/>
    </location>
</feature>
<accession>A0A494YA73</accession>
<dbReference type="SMART" id="SM00710">
    <property type="entry name" value="PbH1"/>
    <property type="match status" value="5"/>
</dbReference>
<gene>
    <name evidence="2" type="ORF">D7S86_06065</name>
</gene>
<comment type="caution">
    <text evidence="2">The sequence shown here is derived from an EMBL/GenBank/DDBJ whole genome shotgun (WGS) entry which is preliminary data.</text>
</comment>
<dbReference type="Pfam" id="PF13229">
    <property type="entry name" value="Beta_helix"/>
    <property type="match status" value="1"/>
</dbReference>
<evidence type="ECO:0000259" key="1">
    <source>
        <dbReference type="Pfam" id="PF13229"/>
    </source>
</evidence>
<reference evidence="2 3" key="1">
    <citation type="submission" date="2018-10" db="EMBL/GenBank/DDBJ databases">
        <title>Robbsia sp. DHC34, isolated from soil.</title>
        <authorList>
            <person name="Gao Z.-H."/>
            <person name="Qiu L.-H."/>
        </authorList>
    </citation>
    <scope>NUCLEOTIDE SEQUENCE [LARGE SCALE GENOMIC DNA]</scope>
    <source>
        <strain evidence="2 3">DHC34</strain>
    </source>
</reference>
<keyword evidence="3" id="KW-1185">Reference proteome</keyword>
<dbReference type="InterPro" id="IPR039448">
    <property type="entry name" value="Beta_helix"/>
</dbReference>